<dbReference type="SUPFAM" id="SSF57196">
    <property type="entry name" value="EGF/Laminin"/>
    <property type="match status" value="2"/>
</dbReference>
<reference evidence="10" key="2">
    <citation type="submission" date="2014-03" db="EMBL/GenBank/DDBJ databases">
        <title>The whipworm genome and dual-species transcriptomics of an intimate host-pathogen interaction.</title>
        <authorList>
            <person name="Foth B.J."/>
            <person name="Tsai I.J."/>
            <person name="Reid A.J."/>
            <person name="Bancroft A.J."/>
            <person name="Nichol S."/>
            <person name="Tracey A."/>
            <person name="Holroyd N."/>
            <person name="Cotton J.A."/>
            <person name="Stanley E.J."/>
            <person name="Zarowiecki M."/>
            <person name="Liu J.Z."/>
            <person name="Huckvale T."/>
            <person name="Cooper P.J."/>
            <person name="Grencis R.K."/>
            <person name="Berriman M."/>
        </authorList>
    </citation>
    <scope>NUCLEOTIDE SEQUENCE [LARGE SCALE GENOMIC DNA]</scope>
</reference>
<dbReference type="OrthoDB" id="10040561at2759"/>
<dbReference type="Proteomes" id="UP000030665">
    <property type="component" value="Unassembled WGS sequence"/>
</dbReference>
<keyword evidence="3" id="KW-0677">Repeat</keyword>
<evidence type="ECO:0000256" key="3">
    <source>
        <dbReference type="ARBA" id="ARBA00022737"/>
    </source>
</evidence>
<name>A0A077ZKM8_TRITR</name>
<dbReference type="PANTHER" id="PTHR14949:SF56">
    <property type="entry name" value="EGF-LIKE-DOMAIN, MULTIPLE 7"/>
    <property type="match status" value="1"/>
</dbReference>
<gene>
    <name evidence="10" type="ORF">TTRE_0000746501</name>
</gene>
<dbReference type="GO" id="GO:0045597">
    <property type="term" value="P:positive regulation of cell differentiation"/>
    <property type="evidence" value="ECO:0007669"/>
    <property type="project" value="UniProtKB-ARBA"/>
</dbReference>
<accession>A0A077ZKM8</accession>
<dbReference type="Gene3D" id="2.10.25.10">
    <property type="entry name" value="Laminin"/>
    <property type="match status" value="2"/>
</dbReference>
<keyword evidence="5" id="KW-0325">Glycoprotein</keyword>
<feature type="compositionally biased region" description="Polar residues" evidence="7">
    <location>
        <begin position="239"/>
        <end position="252"/>
    </location>
</feature>
<evidence type="ECO:0000313" key="11">
    <source>
        <dbReference type="Proteomes" id="UP000030665"/>
    </source>
</evidence>
<keyword evidence="11" id="KW-1185">Reference proteome</keyword>
<feature type="domain" description="EGF-like" evidence="9">
    <location>
        <begin position="1"/>
        <end position="34"/>
    </location>
</feature>
<keyword evidence="4 6" id="KW-1015">Disulfide bond</keyword>
<evidence type="ECO:0000256" key="2">
    <source>
        <dbReference type="ARBA" id="ARBA00022729"/>
    </source>
</evidence>
<evidence type="ECO:0000259" key="9">
    <source>
        <dbReference type="PROSITE" id="PS50026"/>
    </source>
</evidence>
<dbReference type="EMBL" id="HG806501">
    <property type="protein sequence ID" value="CDW59135.1"/>
    <property type="molecule type" value="Genomic_DNA"/>
</dbReference>
<keyword evidence="8" id="KW-1133">Transmembrane helix</keyword>
<evidence type="ECO:0000256" key="5">
    <source>
        <dbReference type="ARBA" id="ARBA00023180"/>
    </source>
</evidence>
<evidence type="ECO:0000256" key="4">
    <source>
        <dbReference type="ARBA" id="ARBA00023157"/>
    </source>
</evidence>
<keyword evidence="2" id="KW-0732">Signal</keyword>
<protein>
    <submittedName>
        <fullName evidence="10">EGF domain containing protein</fullName>
    </submittedName>
</protein>
<feature type="transmembrane region" description="Helical" evidence="8">
    <location>
        <begin position="92"/>
        <end position="114"/>
    </location>
</feature>
<feature type="domain" description="EGF-like" evidence="9">
    <location>
        <begin position="35"/>
        <end position="71"/>
    </location>
</feature>
<keyword evidence="8" id="KW-0812">Transmembrane</keyword>
<feature type="disulfide bond" evidence="6">
    <location>
        <begin position="3"/>
        <end position="13"/>
    </location>
</feature>
<evidence type="ECO:0000256" key="6">
    <source>
        <dbReference type="PROSITE-ProRule" id="PRU00076"/>
    </source>
</evidence>
<feature type="disulfide bond" evidence="6">
    <location>
        <begin position="61"/>
        <end position="70"/>
    </location>
</feature>
<feature type="region of interest" description="Disordered" evidence="7">
    <location>
        <begin position="223"/>
        <end position="252"/>
    </location>
</feature>
<evidence type="ECO:0000256" key="7">
    <source>
        <dbReference type="SAM" id="MobiDB-lite"/>
    </source>
</evidence>
<dbReference type="InterPro" id="IPR050969">
    <property type="entry name" value="Dev_Signal_Modulators"/>
</dbReference>
<keyword evidence="1 6" id="KW-0245">EGF-like domain</keyword>
<organism evidence="10 11">
    <name type="scientific">Trichuris trichiura</name>
    <name type="common">Whipworm</name>
    <name type="synonym">Trichocephalus trichiurus</name>
    <dbReference type="NCBI Taxonomy" id="36087"/>
    <lineage>
        <taxon>Eukaryota</taxon>
        <taxon>Metazoa</taxon>
        <taxon>Ecdysozoa</taxon>
        <taxon>Nematoda</taxon>
        <taxon>Enoplea</taxon>
        <taxon>Dorylaimia</taxon>
        <taxon>Trichinellida</taxon>
        <taxon>Trichuridae</taxon>
        <taxon>Trichuris</taxon>
    </lineage>
</organism>
<dbReference type="PANTHER" id="PTHR14949">
    <property type="entry name" value="EGF-LIKE-DOMAIN, MULTIPLE 7, 8"/>
    <property type="match status" value="1"/>
</dbReference>
<comment type="caution">
    <text evidence="6">Lacks conserved residue(s) required for the propagation of feature annotation.</text>
</comment>
<dbReference type="PROSITE" id="PS00022">
    <property type="entry name" value="EGF_1"/>
    <property type="match status" value="2"/>
</dbReference>
<evidence type="ECO:0000256" key="1">
    <source>
        <dbReference type="ARBA" id="ARBA00022536"/>
    </source>
</evidence>
<dbReference type="CDD" id="cd00054">
    <property type="entry name" value="EGF_CA"/>
    <property type="match status" value="1"/>
</dbReference>
<dbReference type="STRING" id="36087.A0A077ZKM8"/>
<dbReference type="AlphaFoldDB" id="A0A077ZKM8"/>
<dbReference type="PROSITE" id="PS50026">
    <property type="entry name" value="EGF_3"/>
    <property type="match status" value="2"/>
</dbReference>
<dbReference type="FunFam" id="2.10.25.10:FF:000012">
    <property type="entry name" value="Delta-like protein"/>
    <property type="match status" value="1"/>
</dbReference>
<dbReference type="SMART" id="SM00181">
    <property type="entry name" value="EGF"/>
    <property type="match status" value="2"/>
</dbReference>
<dbReference type="Pfam" id="PF00008">
    <property type="entry name" value="EGF"/>
    <property type="match status" value="2"/>
</dbReference>
<dbReference type="PROSITE" id="PS01186">
    <property type="entry name" value="EGF_2"/>
    <property type="match status" value="2"/>
</dbReference>
<reference evidence="10" key="1">
    <citation type="submission" date="2014-01" db="EMBL/GenBank/DDBJ databases">
        <authorList>
            <person name="Aslett M."/>
        </authorList>
    </citation>
    <scope>NUCLEOTIDE SEQUENCE</scope>
</reference>
<proteinExistence type="predicted"/>
<dbReference type="InterPro" id="IPR000742">
    <property type="entry name" value="EGF"/>
</dbReference>
<feature type="disulfide bond" evidence="6">
    <location>
        <begin position="24"/>
        <end position="33"/>
    </location>
</feature>
<evidence type="ECO:0000313" key="10">
    <source>
        <dbReference type="EMBL" id="CDW59135.1"/>
    </source>
</evidence>
<evidence type="ECO:0000256" key="8">
    <source>
        <dbReference type="SAM" id="Phobius"/>
    </source>
</evidence>
<keyword evidence="8" id="KW-0472">Membrane</keyword>
<sequence length="252" mass="27347">MPCSNFTCVNGSCIVTGEKAECICSEGYSGEHCDVLTMCLNNSCLNGGTCTEKMGVVECICPNGFTGPTCQDIVSAQLSQDTDEQTDKTLGIALSTCLVIFFCALAILTFARYLKHKRESKLKSSPAAAIPKCKTPPEQVEAEEFDLRPMKRSSLSAVQDFFLNMNIDAPENAPGEQQIQADVKIDQYDLAKNDKQANQNDEQQSYSLVESDYVMGNIELETANTVSSGQKGSPKESVTIRQDTASNTTSTQ</sequence>